<dbReference type="EC" id="6.1.1.11" evidence="12"/>
<evidence type="ECO:0000256" key="15">
    <source>
        <dbReference type="SAM" id="Coils"/>
    </source>
</evidence>
<feature type="binding site" evidence="12">
    <location>
        <position position="382"/>
    </location>
    <ligand>
        <name>L-serine</name>
        <dbReference type="ChEBI" id="CHEBI:33384"/>
    </ligand>
</feature>
<evidence type="ECO:0000259" key="16">
    <source>
        <dbReference type="PROSITE" id="PS50862"/>
    </source>
</evidence>
<dbReference type="CDD" id="cd00770">
    <property type="entry name" value="SerRS_core"/>
    <property type="match status" value="1"/>
</dbReference>
<feature type="coiled-coil region" evidence="15">
    <location>
        <begin position="61"/>
        <end position="98"/>
    </location>
</feature>
<feature type="binding site" evidence="12 14">
    <location>
        <begin position="346"/>
        <end position="349"/>
    </location>
    <ligand>
        <name>ATP</name>
        <dbReference type="ChEBI" id="CHEBI:30616"/>
    </ligand>
</feature>
<dbReference type="InterPro" id="IPR002317">
    <property type="entry name" value="Ser-tRNA-ligase_type_1"/>
</dbReference>
<dbReference type="InterPro" id="IPR006195">
    <property type="entry name" value="aa-tRNA-synth_II"/>
</dbReference>
<dbReference type="UniPathway" id="UPA00906">
    <property type="reaction ID" value="UER00895"/>
</dbReference>
<evidence type="ECO:0000256" key="1">
    <source>
        <dbReference type="ARBA" id="ARBA00004496"/>
    </source>
</evidence>
<keyword evidence="4 12" id="KW-0963">Cytoplasm</keyword>
<evidence type="ECO:0000256" key="7">
    <source>
        <dbReference type="ARBA" id="ARBA00022840"/>
    </source>
</evidence>
<comment type="subunit">
    <text evidence="12">Homodimer. The tRNA molecule binds across the dimer.</text>
</comment>
<evidence type="ECO:0000256" key="11">
    <source>
        <dbReference type="ARBA" id="ARBA00048823"/>
    </source>
</evidence>
<feature type="domain" description="Aminoacyl-transfer RNA synthetases class-II family profile" evidence="16">
    <location>
        <begin position="170"/>
        <end position="407"/>
    </location>
</feature>
<evidence type="ECO:0000256" key="3">
    <source>
        <dbReference type="ARBA" id="ARBA00010728"/>
    </source>
</evidence>
<comment type="similarity">
    <text evidence="3 12">Belongs to the class-II aminoacyl-tRNA synthetase family. Type-1 seryl-tRNA synthetase subfamily.</text>
</comment>
<evidence type="ECO:0000256" key="5">
    <source>
        <dbReference type="ARBA" id="ARBA00022598"/>
    </source>
</evidence>
<dbReference type="PROSITE" id="PS50862">
    <property type="entry name" value="AA_TRNA_LIGASE_II"/>
    <property type="match status" value="1"/>
</dbReference>
<protein>
    <recommendedName>
        <fullName evidence="12">Serine--tRNA ligase</fullName>
        <ecNumber evidence="12">6.1.1.11</ecNumber>
    </recommendedName>
    <alternativeName>
        <fullName evidence="12">Seryl-tRNA synthetase</fullName>
        <shortName evidence="12">SerRS</shortName>
    </alternativeName>
    <alternativeName>
        <fullName evidence="12">Seryl-tRNA(Ser/Sec) synthetase</fullName>
    </alternativeName>
</protein>
<feature type="binding site" evidence="13">
    <location>
        <position position="380"/>
    </location>
    <ligand>
        <name>L-serine</name>
        <dbReference type="ChEBI" id="CHEBI:33384"/>
    </ligand>
</feature>
<comment type="catalytic activity">
    <reaction evidence="11 12">
        <text>tRNA(Ser) + L-serine + ATP = L-seryl-tRNA(Ser) + AMP + diphosphate + H(+)</text>
        <dbReference type="Rhea" id="RHEA:12292"/>
        <dbReference type="Rhea" id="RHEA-COMP:9669"/>
        <dbReference type="Rhea" id="RHEA-COMP:9703"/>
        <dbReference type="ChEBI" id="CHEBI:15378"/>
        <dbReference type="ChEBI" id="CHEBI:30616"/>
        <dbReference type="ChEBI" id="CHEBI:33019"/>
        <dbReference type="ChEBI" id="CHEBI:33384"/>
        <dbReference type="ChEBI" id="CHEBI:78442"/>
        <dbReference type="ChEBI" id="CHEBI:78533"/>
        <dbReference type="ChEBI" id="CHEBI:456215"/>
        <dbReference type="EC" id="6.1.1.11"/>
    </reaction>
</comment>
<name>A0A8J7TLW2_9BACT</name>
<feature type="binding site" evidence="12 14">
    <location>
        <begin position="259"/>
        <end position="261"/>
    </location>
    <ligand>
        <name>ATP</name>
        <dbReference type="ChEBI" id="CHEBI:30616"/>
    </ligand>
</feature>
<dbReference type="Gene3D" id="3.30.930.10">
    <property type="entry name" value="Bira Bifunctional Protein, Domain 2"/>
    <property type="match status" value="1"/>
</dbReference>
<feature type="binding site" evidence="13">
    <location>
        <position position="228"/>
    </location>
    <ligand>
        <name>L-serine</name>
        <dbReference type="ChEBI" id="CHEBI:33384"/>
    </ligand>
</feature>
<dbReference type="InterPro" id="IPR002314">
    <property type="entry name" value="aa-tRNA-synt_IIb"/>
</dbReference>
<keyword evidence="5 12" id="KW-0436">Ligase</keyword>
<evidence type="ECO:0000256" key="12">
    <source>
        <dbReference type="HAMAP-Rule" id="MF_00176"/>
    </source>
</evidence>
<evidence type="ECO:0000256" key="8">
    <source>
        <dbReference type="ARBA" id="ARBA00022917"/>
    </source>
</evidence>
<reference evidence="17" key="1">
    <citation type="submission" date="2021-02" db="EMBL/GenBank/DDBJ databases">
        <title>Genome-Resolved Metagenomics of a Microbial Community Performing Photosynthetic Biological Nutrient Removal.</title>
        <authorList>
            <person name="Mcdaniel E.A."/>
        </authorList>
    </citation>
    <scope>NUCLEOTIDE SEQUENCE</scope>
    <source>
        <strain evidence="17">UWPOB_OBS1</strain>
    </source>
</reference>
<dbReference type="InterPro" id="IPR015866">
    <property type="entry name" value="Ser-tRNA-synth_1_N"/>
</dbReference>
<comment type="pathway">
    <text evidence="2 12">Aminoacyl-tRNA biosynthesis; selenocysteinyl-tRNA(Sec) biosynthesis; L-seryl-tRNA(Sec) from L-serine and tRNA(Sec): step 1/1.</text>
</comment>
<dbReference type="SUPFAM" id="SSF55681">
    <property type="entry name" value="Class II aaRS and biotin synthetases"/>
    <property type="match status" value="1"/>
</dbReference>
<keyword evidence="7 12" id="KW-0067">ATP-binding</keyword>
<keyword evidence="8 12" id="KW-0648">Protein biosynthesis</keyword>
<keyword evidence="6 12" id="KW-0547">Nucleotide-binding</keyword>
<comment type="function">
    <text evidence="12">Catalyzes the attachment of serine to tRNA(Ser). Is also able to aminoacylate tRNA(Sec) with serine, to form the misacylated tRNA L-seryl-tRNA(Sec), which will be further converted into selenocysteinyl-tRNA(Sec).</text>
</comment>
<feature type="binding site" evidence="13">
    <location>
        <position position="259"/>
    </location>
    <ligand>
        <name>L-serine</name>
        <dbReference type="ChEBI" id="CHEBI:33384"/>
    </ligand>
</feature>
<dbReference type="PANTHER" id="PTHR43697:SF1">
    <property type="entry name" value="SERINE--TRNA LIGASE"/>
    <property type="match status" value="1"/>
</dbReference>
<comment type="catalytic activity">
    <reaction evidence="10 12">
        <text>tRNA(Sec) + L-serine + ATP = L-seryl-tRNA(Sec) + AMP + diphosphate + H(+)</text>
        <dbReference type="Rhea" id="RHEA:42580"/>
        <dbReference type="Rhea" id="RHEA-COMP:9742"/>
        <dbReference type="Rhea" id="RHEA-COMP:10128"/>
        <dbReference type="ChEBI" id="CHEBI:15378"/>
        <dbReference type="ChEBI" id="CHEBI:30616"/>
        <dbReference type="ChEBI" id="CHEBI:33019"/>
        <dbReference type="ChEBI" id="CHEBI:33384"/>
        <dbReference type="ChEBI" id="CHEBI:78442"/>
        <dbReference type="ChEBI" id="CHEBI:78533"/>
        <dbReference type="ChEBI" id="CHEBI:456215"/>
        <dbReference type="EC" id="6.1.1.11"/>
    </reaction>
</comment>
<comment type="subcellular location">
    <subcellularLocation>
        <location evidence="1 12">Cytoplasm</location>
    </subcellularLocation>
</comment>
<keyword evidence="15" id="KW-0175">Coiled coil</keyword>
<dbReference type="PANTHER" id="PTHR43697">
    <property type="entry name" value="SERYL-TRNA SYNTHETASE"/>
    <property type="match status" value="1"/>
</dbReference>
<organism evidence="17 18">
    <name type="scientific">Candidatus Obscuribacter phosphatis</name>
    <dbReference type="NCBI Taxonomy" id="1906157"/>
    <lineage>
        <taxon>Bacteria</taxon>
        <taxon>Bacillati</taxon>
        <taxon>Candidatus Melainabacteria</taxon>
        <taxon>Candidatus Obscuribacterales</taxon>
        <taxon>Candidatus Obscuribacteraceae</taxon>
        <taxon>Candidatus Obscuribacter</taxon>
    </lineage>
</organism>
<evidence type="ECO:0000256" key="10">
    <source>
        <dbReference type="ARBA" id="ARBA00047929"/>
    </source>
</evidence>
<dbReference type="Gene3D" id="1.10.287.40">
    <property type="entry name" value="Serine-tRNA synthetase, tRNA binding domain"/>
    <property type="match status" value="1"/>
</dbReference>
<evidence type="ECO:0000256" key="9">
    <source>
        <dbReference type="ARBA" id="ARBA00023146"/>
    </source>
</evidence>
<dbReference type="GO" id="GO:0016260">
    <property type="term" value="P:selenocysteine biosynthetic process"/>
    <property type="evidence" value="ECO:0007669"/>
    <property type="project" value="UniProtKB-UniRule"/>
</dbReference>
<evidence type="ECO:0000313" key="17">
    <source>
        <dbReference type="EMBL" id="MBN8659413.1"/>
    </source>
</evidence>
<dbReference type="GO" id="GO:0005524">
    <property type="term" value="F:ATP binding"/>
    <property type="evidence" value="ECO:0007669"/>
    <property type="project" value="UniProtKB-UniRule"/>
</dbReference>
<dbReference type="GO" id="GO:0005737">
    <property type="term" value="C:cytoplasm"/>
    <property type="evidence" value="ECO:0007669"/>
    <property type="project" value="UniProtKB-SubCell"/>
</dbReference>
<keyword evidence="9 12" id="KW-0030">Aminoacyl-tRNA synthetase</keyword>
<dbReference type="NCBIfam" id="TIGR00414">
    <property type="entry name" value="serS"/>
    <property type="match status" value="1"/>
</dbReference>
<dbReference type="GO" id="GO:0004828">
    <property type="term" value="F:serine-tRNA ligase activity"/>
    <property type="evidence" value="ECO:0007669"/>
    <property type="project" value="UniProtKB-UniRule"/>
</dbReference>
<dbReference type="Pfam" id="PF00587">
    <property type="entry name" value="tRNA-synt_2b"/>
    <property type="match status" value="1"/>
</dbReference>
<evidence type="ECO:0000313" key="18">
    <source>
        <dbReference type="Proteomes" id="UP000664277"/>
    </source>
</evidence>
<evidence type="ECO:0000256" key="14">
    <source>
        <dbReference type="PIRSR" id="PIRSR001529-2"/>
    </source>
</evidence>
<feature type="binding site" evidence="12 13">
    <location>
        <position position="282"/>
    </location>
    <ligand>
        <name>L-serine</name>
        <dbReference type="ChEBI" id="CHEBI:33384"/>
    </ligand>
</feature>
<comment type="caution">
    <text evidence="17">The sequence shown here is derived from an EMBL/GenBank/DDBJ whole genome shotgun (WGS) entry which is preliminary data.</text>
</comment>
<dbReference type="GO" id="GO:0006434">
    <property type="term" value="P:seryl-tRNA aminoacylation"/>
    <property type="evidence" value="ECO:0007669"/>
    <property type="project" value="UniProtKB-UniRule"/>
</dbReference>
<comment type="domain">
    <text evidence="12">Consists of two distinct domains, a catalytic core and a N-terminal extension that is involved in tRNA binding.</text>
</comment>
<dbReference type="HAMAP" id="MF_00176">
    <property type="entry name" value="Ser_tRNA_synth_type1"/>
    <property type="match status" value="1"/>
</dbReference>
<evidence type="ECO:0000256" key="13">
    <source>
        <dbReference type="PIRSR" id="PIRSR001529-1"/>
    </source>
</evidence>
<feature type="binding site" evidence="12">
    <location>
        <begin position="228"/>
        <end position="230"/>
    </location>
    <ligand>
        <name>L-serine</name>
        <dbReference type="ChEBI" id="CHEBI:33384"/>
    </ligand>
</feature>
<gene>
    <name evidence="12 17" type="primary">serS</name>
    <name evidence="17" type="ORF">J0M35_03550</name>
</gene>
<evidence type="ECO:0000256" key="4">
    <source>
        <dbReference type="ARBA" id="ARBA00022490"/>
    </source>
</evidence>
<dbReference type="InterPro" id="IPR010978">
    <property type="entry name" value="tRNA-bd_arm"/>
</dbReference>
<evidence type="ECO:0000256" key="2">
    <source>
        <dbReference type="ARBA" id="ARBA00005045"/>
    </source>
</evidence>
<dbReference type="InterPro" id="IPR033729">
    <property type="entry name" value="SerRS_core"/>
</dbReference>
<dbReference type="PRINTS" id="PR00981">
    <property type="entry name" value="TRNASYNTHSER"/>
</dbReference>
<evidence type="ECO:0000256" key="6">
    <source>
        <dbReference type="ARBA" id="ARBA00022741"/>
    </source>
</evidence>
<proteinExistence type="inferred from homology"/>
<dbReference type="AlphaFoldDB" id="A0A8J7TLW2"/>
<accession>A0A8J7TLW2</accession>
<dbReference type="Pfam" id="PF02403">
    <property type="entry name" value="Seryl_tRNA_N"/>
    <property type="match status" value="1"/>
</dbReference>
<comment type="caution">
    <text evidence="12">Lacks conserved residue(s) required for the propagation of feature annotation.</text>
</comment>
<dbReference type="EMBL" id="JAFLCK010000003">
    <property type="protein sequence ID" value="MBN8659413.1"/>
    <property type="molecule type" value="Genomic_DNA"/>
</dbReference>
<sequence length="428" mass="48580">MLDLKLIRDNADFVESQLARRNGDFSIRPIVEIDAKHRKAQAEWENLNRRRNEISTSFKTGKLAKEEMEALRKEASQAKEKQDAVNEERVKLEAELEQLLLGIPNLPASEVPDGKDENDNKEVSTWGTINSIKNPRHHYEIGTDLGIFDFERGVKVAESRFTVLMNWGAKFERALMNLMLDTHARKGYSEVFPPILVNRDCLVGTGQLPKFEGDYYKLADDELYLVPTAEVPVTNLYREETLDEEMLPILHCAYTPNFRREAGSAGKDTRGYIRQHQFNKVELVKFCAPETSEEEHEKLTRDAEAILEALNLPYRRVLLCSGDIGFCARKCYDLEVWFPAQGKYREISSCSNFGDFQARRAGLKYRPKDGGKARYIHTINGSGLAIGRALAAILENYQNEDGSVTVPDALVPYMGVKLIEAKQARVSV</sequence>
<dbReference type="SUPFAM" id="SSF46589">
    <property type="entry name" value="tRNA-binding arm"/>
    <property type="match status" value="1"/>
</dbReference>
<dbReference type="InterPro" id="IPR042103">
    <property type="entry name" value="SerRS_1_N_sf"/>
</dbReference>
<dbReference type="PIRSF" id="PIRSF001529">
    <property type="entry name" value="Ser-tRNA-synth_IIa"/>
    <property type="match status" value="1"/>
</dbReference>
<dbReference type="Proteomes" id="UP000664277">
    <property type="component" value="Unassembled WGS sequence"/>
</dbReference>
<dbReference type="InterPro" id="IPR045864">
    <property type="entry name" value="aa-tRNA-synth_II/BPL/LPL"/>
</dbReference>